<proteinExistence type="inferred from homology"/>
<dbReference type="PIRSF" id="PIRSF000521">
    <property type="entry name" value="Transaminase_4ab_Lys_Orn"/>
    <property type="match status" value="1"/>
</dbReference>
<dbReference type="SUPFAM" id="SSF53383">
    <property type="entry name" value="PLP-dependent transferases"/>
    <property type="match status" value="1"/>
</dbReference>
<dbReference type="PROSITE" id="PS00600">
    <property type="entry name" value="AA_TRANSFER_CLASS_3"/>
    <property type="match status" value="1"/>
</dbReference>
<gene>
    <name evidence="4" type="ORF">ACFQPF_17585</name>
</gene>
<dbReference type="CDD" id="cd00610">
    <property type="entry name" value="OAT_like"/>
    <property type="match status" value="1"/>
</dbReference>
<evidence type="ECO:0000256" key="3">
    <source>
        <dbReference type="RuleBase" id="RU003560"/>
    </source>
</evidence>
<keyword evidence="2 3" id="KW-0663">Pyridoxal phosphate</keyword>
<dbReference type="InterPro" id="IPR049704">
    <property type="entry name" value="Aminotrans_3_PPA_site"/>
</dbReference>
<dbReference type="InterPro" id="IPR015421">
    <property type="entry name" value="PyrdxlP-dep_Trfase_major"/>
</dbReference>
<keyword evidence="4" id="KW-0808">Transferase</keyword>
<evidence type="ECO:0000313" key="5">
    <source>
        <dbReference type="Proteomes" id="UP001596549"/>
    </source>
</evidence>
<protein>
    <submittedName>
        <fullName evidence="4">Aspartate aminotransferase family protein</fullName>
    </submittedName>
</protein>
<comment type="similarity">
    <text evidence="1 3">Belongs to the class-III pyridoxal-phosphate-dependent aminotransferase family.</text>
</comment>
<dbReference type="InterPro" id="IPR015422">
    <property type="entry name" value="PyrdxlP-dep_Trfase_small"/>
</dbReference>
<dbReference type="Gene3D" id="3.40.640.10">
    <property type="entry name" value="Type I PLP-dependent aspartate aminotransferase-like (Major domain)"/>
    <property type="match status" value="1"/>
</dbReference>
<comment type="caution">
    <text evidence="4">The sequence shown here is derived from an EMBL/GenBank/DDBJ whole genome shotgun (WGS) entry which is preliminary data.</text>
</comment>
<dbReference type="RefSeq" id="WP_379751410.1">
    <property type="nucleotide sequence ID" value="NZ_JBHTCP010000052.1"/>
</dbReference>
<dbReference type="PANTHER" id="PTHR43094:SF1">
    <property type="entry name" value="AMINOTRANSFERASE CLASS-III"/>
    <property type="match status" value="1"/>
</dbReference>
<dbReference type="InterPro" id="IPR015424">
    <property type="entry name" value="PyrdxlP-dep_Trfase"/>
</dbReference>
<evidence type="ECO:0000313" key="4">
    <source>
        <dbReference type="EMBL" id="MFC7373456.1"/>
    </source>
</evidence>
<evidence type="ECO:0000256" key="2">
    <source>
        <dbReference type="ARBA" id="ARBA00022898"/>
    </source>
</evidence>
<organism evidence="4 5">
    <name type="scientific">Fictibacillus iocasae</name>
    <dbReference type="NCBI Taxonomy" id="2715437"/>
    <lineage>
        <taxon>Bacteria</taxon>
        <taxon>Bacillati</taxon>
        <taxon>Bacillota</taxon>
        <taxon>Bacilli</taxon>
        <taxon>Bacillales</taxon>
        <taxon>Fictibacillaceae</taxon>
        <taxon>Fictibacillus</taxon>
    </lineage>
</organism>
<dbReference type="GO" id="GO:0008483">
    <property type="term" value="F:transaminase activity"/>
    <property type="evidence" value="ECO:0007669"/>
    <property type="project" value="UniProtKB-KW"/>
</dbReference>
<dbReference type="EMBL" id="JBHTCP010000052">
    <property type="protein sequence ID" value="MFC7373456.1"/>
    <property type="molecule type" value="Genomic_DNA"/>
</dbReference>
<reference evidence="5" key="1">
    <citation type="journal article" date="2019" name="Int. J. Syst. Evol. Microbiol.">
        <title>The Global Catalogue of Microorganisms (GCM) 10K type strain sequencing project: providing services to taxonomists for standard genome sequencing and annotation.</title>
        <authorList>
            <consortium name="The Broad Institute Genomics Platform"/>
            <consortium name="The Broad Institute Genome Sequencing Center for Infectious Disease"/>
            <person name="Wu L."/>
            <person name="Ma J."/>
        </authorList>
    </citation>
    <scope>NUCLEOTIDE SEQUENCE [LARGE SCALE GENOMIC DNA]</scope>
    <source>
        <strain evidence="5">NBRC 106396</strain>
    </source>
</reference>
<name>A0ABW2NXV5_9BACL</name>
<evidence type="ECO:0000256" key="1">
    <source>
        <dbReference type="ARBA" id="ARBA00008954"/>
    </source>
</evidence>
<keyword evidence="5" id="KW-1185">Reference proteome</keyword>
<keyword evidence="4" id="KW-0032">Aminotransferase</keyword>
<dbReference type="Proteomes" id="UP001596549">
    <property type="component" value="Unassembled WGS sequence"/>
</dbReference>
<accession>A0ABW2NXV5</accession>
<dbReference type="PANTHER" id="PTHR43094">
    <property type="entry name" value="AMINOTRANSFERASE"/>
    <property type="match status" value="1"/>
</dbReference>
<dbReference type="Pfam" id="PF00202">
    <property type="entry name" value="Aminotran_3"/>
    <property type="match status" value="1"/>
</dbReference>
<sequence length="444" mass="48511">MENQHEQLASLDQKHFLHPTTSIKQQQATGPDFIFTKGKGVRLTDIKGRTVIDGMSSLWNVNIGHGREEIAQTAYEQMKTLGYSSCFATFSNEPAIQLAAKLAEIAPGNLSATFFTSGGSESNDTAYKLARHYWMLKGQPKRKKIISRSQSYHGVAVGATSATGLKPFRDFTNSLAPDFCYVDHFSPEALRQMIEREGPETVAAYIAEPVQGAGGLHIAPDGYFKEIRSICDEYGILFITDEVITGFGRTGTYFGVDHYGVAPDMMCFAKGVSSGYAQLGGVMISENMHNDFKQLSEGTLLHGYTYSGHPTACAVALKNLEILERENLINNARVMGEEMLKGFQKIQSLRSIVGDVRGLGLMGAVEIVKNKETKERFAEPFAPKVVAEAAKRGLICRSVVFDGQDTLVFAPPLVINSEEMNELISILNDAIEAVETGIPTAATQ</sequence>
<dbReference type="InterPro" id="IPR005814">
    <property type="entry name" value="Aminotrans_3"/>
</dbReference>
<dbReference type="Gene3D" id="3.90.1150.10">
    <property type="entry name" value="Aspartate Aminotransferase, domain 1"/>
    <property type="match status" value="1"/>
</dbReference>